<name>A0ABW5C961_9PROT</name>
<accession>A0ABW5C961</accession>
<dbReference type="RefSeq" id="WP_377315723.1">
    <property type="nucleotide sequence ID" value="NZ_JBHUIY010000013.1"/>
</dbReference>
<organism evidence="1 2">
    <name type="scientific">Phaeospirillum tilakii</name>
    <dbReference type="NCBI Taxonomy" id="741673"/>
    <lineage>
        <taxon>Bacteria</taxon>
        <taxon>Pseudomonadati</taxon>
        <taxon>Pseudomonadota</taxon>
        <taxon>Alphaproteobacteria</taxon>
        <taxon>Rhodospirillales</taxon>
        <taxon>Rhodospirillaceae</taxon>
        <taxon>Phaeospirillum</taxon>
    </lineage>
</organism>
<sequence length="108" mass="11537">MSYFSNESVTILDALVRRFEGKPGGEDEEIRQTVDRIVLMILQLAETPSEHLGELAIKLARLVAWRLDTGAVDEVELSLLNGIAADLHRLGAAEAGQGGESRPGPGGA</sequence>
<reference evidence="2" key="1">
    <citation type="journal article" date="2019" name="Int. J. Syst. Evol. Microbiol.">
        <title>The Global Catalogue of Microorganisms (GCM) 10K type strain sequencing project: providing services to taxonomists for standard genome sequencing and annotation.</title>
        <authorList>
            <consortium name="The Broad Institute Genomics Platform"/>
            <consortium name="The Broad Institute Genome Sequencing Center for Infectious Disease"/>
            <person name="Wu L."/>
            <person name="Ma J."/>
        </authorList>
    </citation>
    <scope>NUCLEOTIDE SEQUENCE [LARGE SCALE GENOMIC DNA]</scope>
    <source>
        <strain evidence="2">KCTC 15012</strain>
    </source>
</reference>
<protein>
    <submittedName>
        <fullName evidence="1">Uncharacterized protein</fullName>
    </submittedName>
</protein>
<comment type="caution">
    <text evidence="1">The sequence shown here is derived from an EMBL/GenBank/DDBJ whole genome shotgun (WGS) entry which is preliminary data.</text>
</comment>
<evidence type="ECO:0000313" key="1">
    <source>
        <dbReference type="EMBL" id="MFD2233824.1"/>
    </source>
</evidence>
<gene>
    <name evidence="1" type="ORF">ACFSNB_08405</name>
</gene>
<dbReference type="Proteomes" id="UP001597296">
    <property type="component" value="Unassembled WGS sequence"/>
</dbReference>
<evidence type="ECO:0000313" key="2">
    <source>
        <dbReference type="Proteomes" id="UP001597296"/>
    </source>
</evidence>
<proteinExistence type="predicted"/>
<dbReference type="EMBL" id="JBHUIY010000013">
    <property type="protein sequence ID" value="MFD2233824.1"/>
    <property type="molecule type" value="Genomic_DNA"/>
</dbReference>
<keyword evidence="2" id="KW-1185">Reference proteome</keyword>